<keyword evidence="2" id="KW-1185">Reference proteome</keyword>
<organism evidence="1 2">
    <name type="scientific">Methylomonas koyamae</name>
    <dbReference type="NCBI Taxonomy" id="702114"/>
    <lineage>
        <taxon>Bacteria</taxon>
        <taxon>Pseudomonadati</taxon>
        <taxon>Pseudomonadota</taxon>
        <taxon>Gammaproteobacteria</taxon>
        <taxon>Methylococcales</taxon>
        <taxon>Methylococcaceae</taxon>
        <taxon>Methylomonas</taxon>
    </lineage>
</organism>
<evidence type="ECO:0000313" key="2">
    <source>
        <dbReference type="Proteomes" id="UP000077628"/>
    </source>
</evidence>
<evidence type="ECO:0000313" key="1">
    <source>
        <dbReference type="EMBL" id="OAI16840.1"/>
    </source>
</evidence>
<protein>
    <submittedName>
        <fullName evidence="1">Uncharacterized protein</fullName>
    </submittedName>
</protein>
<dbReference type="AlphaFoldDB" id="A0A177NIG0"/>
<dbReference type="EMBL" id="LUUK01000182">
    <property type="protein sequence ID" value="OAI16840.1"/>
    <property type="molecule type" value="Genomic_DNA"/>
</dbReference>
<name>A0A177NIG0_9GAMM</name>
<dbReference type="Proteomes" id="UP000077628">
    <property type="component" value="Unassembled WGS sequence"/>
</dbReference>
<sequence>MIQVVVVGGAAGLDVVLLVQRQGPETTGFEQIGTATLAIGFRQQARAVVLKAGLASRRFGAD</sequence>
<reference evidence="2" key="1">
    <citation type="submission" date="2016-03" db="EMBL/GenBank/DDBJ databases">
        <authorList>
            <person name="Heylen K."/>
            <person name="De Vos P."/>
            <person name="Vekeman B."/>
        </authorList>
    </citation>
    <scope>NUCLEOTIDE SEQUENCE [LARGE SCALE GENOMIC DNA]</scope>
    <source>
        <strain evidence="2">R-45383</strain>
    </source>
</reference>
<proteinExistence type="predicted"/>
<dbReference type="STRING" id="702114.A1355_08980"/>
<gene>
    <name evidence="1" type="ORF">A1355_08980</name>
</gene>
<comment type="caution">
    <text evidence="1">The sequence shown here is derived from an EMBL/GenBank/DDBJ whole genome shotgun (WGS) entry which is preliminary data.</text>
</comment>
<accession>A0A177NIG0</accession>